<dbReference type="Proteomes" id="UP000823631">
    <property type="component" value="Unassembled WGS sequence"/>
</dbReference>
<comment type="similarity">
    <text evidence="3">Belongs to the KHG/KDPG aldolase family.</text>
</comment>
<reference evidence="9" key="1">
    <citation type="submission" date="2020-10" db="EMBL/GenBank/DDBJ databases">
        <authorList>
            <person name="Gilroy R."/>
        </authorList>
    </citation>
    <scope>NUCLEOTIDE SEQUENCE</scope>
    <source>
        <strain evidence="9">17213</strain>
    </source>
</reference>
<dbReference type="CDD" id="cd00452">
    <property type="entry name" value="KDPG_aldolase"/>
    <property type="match status" value="1"/>
</dbReference>
<dbReference type="PANTHER" id="PTHR30246:SF1">
    <property type="entry name" value="2-DEHYDRO-3-DEOXY-6-PHOSPHOGALACTONATE ALDOLASE-RELATED"/>
    <property type="match status" value="1"/>
</dbReference>
<evidence type="ECO:0000256" key="1">
    <source>
        <dbReference type="ARBA" id="ARBA00000654"/>
    </source>
</evidence>
<dbReference type="SUPFAM" id="SSF51569">
    <property type="entry name" value="Aldolase"/>
    <property type="match status" value="1"/>
</dbReference>
<dbReference type="InterPro" id="IPR031338">
    <property type="entry name" value="KDPG/KHG_AS_2"/>
</dbReference>
<sequence>MTEKNIFDKISEYGIVPLVTLDDAADAVPLARALVAGGIPIAEVTFRTAAGGESIKRMAKEVPEIMVGAGTVHDVDHAKETVDNGGKFIITPGFNREVVDWCVKNNVPVCPGTVVPSDVEEALSFGLRTVKFFPAGVYGGVATLKALQGPFAMMKFVPTGGVGLNNLQEFLDLPNVAAVGGSFVPPAKLVKAKDWDGVAAECRNIMNLVMDFSIGHVGINAGTEENAVQVTNTLSKLFNVPVRDAGSAFFAGDLAEVLKVPFLGSNGHIAVDTRDLPRAMAMLERNGAKFDEKDYMYDANGKLVGAYITEEIGGFAVHLRQRAKK</sequence>
<evidence type="ECO:0000256" key="6">
    <source>
        <dbReference type="ARBA" id="ARBA00023239"/>
    </source>
</evidence>
<dbReference type="PROSITE" id="PS00160">
    <property type="entry name" value="ALDOLASE_KDPG_KHG_2"/>
    <property type="match status" value="1"/>
</dbReference>
<keyword evidence="6 9" id="KW-0456">Lyase</keyword>
<dbReference type="PROSITE" id="PS00159">
    <property type="entry name" value="ALDOLASE_KDPG_KHG_1"/>
    <property type="match status" value="1"/>
</dbReference>
<evidence type="ECO:0000256" key="5">
    <source>
        <dbReference type="ARBA" id="ARBA00013063"/>
    </source>
</evidence>
<dbReference type="PANTHER" id="PTHR30246">
    <property type="entry name" value="2-KETO-3-DEOXY-6-PHOSPHOGLUCONATE ALDOLASE"/>
    <property type="match status" value="1"/>
</dbReference>
<keyword evidence="8" id="KW-0119">Carbohydrate metabolism</keyword>
<evidence type="ECO:0000256" key="3">
    <source>
        <dbReference type="ARBA" id="ARBA00006906"/>
    </source>
</evidence>
<dbReference type="InterPro" id="IPR000887">
    <property type="entry name" value="Aldlse_KDPG_KHG"/>
</dbReference>
<evidence type="ECO:0000256" key="2">
    <source>
        <dbReference type="ARBA" id="ARBA00004736"/>
    </source>
</evidence>
<evidence type="ECO:0000256" key="7">
    <source>
        <dbReference type="ARBA" id="ARBA00023270"/>
    </source>
</evidence>
<evidence type="ECO:0000313" key="9">
    <source>
        <dbReference type="EMBL" id="MBO8415226.1"/>
    </source>
</evidence>
<accession>A0A9D9D8T0</accession>
<comment type="caution">
    <text evidence="9">The sequence shown here is derived from an EMBL/GenBank/DDBJ whole genome shotgun (WGS) entry which is preliminary data.</text>
</comment>
<dbReference type="Pfam" id="PF01081">
    <property type="entry name" value="Aldolase"/>
    <property type="match status" value="1"/>
</dbReference>
<evidence type="ECO:0000256" key="8">
    <source>
        <dbReference type="ARBA" id="ARBA00023277"/>
    </source>
</evidence>
<dbReference type="EC" id="4.1.2.14" evidence="5"/>
<comment type="pathway">
    <text evidence="2">Carbohydrate acid metabolism; 2-dehydro-3-deoxy-D-gluconate degradation; D-glyceraldehyde 3-phosphate and pyruvate from 2-dehydro-3-deoxy-D-gluconate: step 2/2.</text>
</comment>
<gene>
    <name evidence="9" type="primary">eda</name>
    <name evidence="9" type="ORF">IAB19_02460</name>
</gene>
<organism evidence="9 10">
    <name type="scientific">Candidatus Avisuccinivibrio stercorigallinarum</name>
    <dbReference type="NCBI Taxonomy" id="2840704"/>
    <lineage>
        <taxon>Bacteria</taxon>
        <taxon>Pseudomonadati</taxon>
        <taxon>Pseudomonadota</taxon>
        <taxon>Gammaproteobacteria</taxon>
        <taxon>Aeromonadales</taxon>
        <taxon>Succinivibrionaceae</taxon>
        <taxon>Succinivibrionaceae incertae sedis</taxon>
        <taxon>Candidatus Avisuccinivibrio</taxon>
    </lineage>
</organism>
<dbReference type="GO" id="GO:0008675">
    <property type="term" value="F:2-dehydro-3-deoxy-phosphogluconate aldolase activity"/>
    <property type="evidence" value="ECO:0007669"/>
    <property type="project" value="UniProtKB-EC"/>
</dbReference>
<reference evidence="9" key="2">
    <citation type="journal article" date="2021" name="PeerJ">
        <title>Extensive microbial diversity within the chicken gut microbiome revealed by metagenomics and culture.</title>
        <authorList>
            <person name="Gilroy R."/>
            <person name="Ravi A."/>
            <person name="Getino M."/>
            <person name="Pursley I."/>
            <person name="Horton D.L."/>
            <person name="Alikhan N.F."/>
            <person name="Baker D."/>
            <person name="Gharbi K."/>
            <person name="Hall N."/>
            <person name="Watson M."/>
            <person name="Adriaenssens E.M."/>
            <person name="Foster-Nyarko E."/>
            <person name="Jarju S."/>
            <person name="Secka A."/>
            <person name="Antonio M."/>
            <person name="Oren A."/>
            <person name="Chaudhuri R.R."/>
            <person name="La Ragione R."/>
            <person name="Hildebrand F."/>
            <person name="Pallen M.J."/>
        </authorList>
    </citation>
    <scope>NUCLEOTIDE SEQUENCE</scope>
    <source>
        <strain evidence="9">17213</strain>
    </source>
</reference>
<dbReference type="EMBL" id="JADINH010000043">
    <property type="protein sequence ID" value="MBO8415226.1"/>
    <property type="molecule type" value="Genomic_DNA"/>
</dbReference>
<protein>
    <recommendedName>
        <fullName evidence="5">2-dehydro-3-deoxy-phosphogluconate aldolase</fullName>
        <ecNumber evidence="5">4.1.2.14</ecNumber>
    </recommendedName>
</protein>
<evidence type="ECO:0000256" key="4">
    <source>
        <dbReference type="ARBA" id="ARBA00011233"/>
    </source>
</evidence>
<dbReference type="InterPro" id="IPR031337">
    <property type="entry name" value="KDPG/KHG_AS_1"/>
</dbReference>
<name>A0A9D9D8T0_9GAMM</name>
<comment type="subunit">
    <text evidence="4">Homotrimer.</text>
</comment>
<dbReference type="NCBIfam" id="TIGR01182">
    <property type="entry name" value="eda"/>
    <property type="match status" value="1"/>
</dbReference>
<proteinExistence type="inferred from homology"/>
<keyword evidence="7" id="KW-0704">Schiff base</keyword>
<dbReference type="InterPro" id="IPR013785">
    <property type="entry name" value="Aldolase_TIM"/>
</dbReference>
<comment type="catalytic activity">
    <reaction evidence="1">
        <text>2-dehydro-3-deoxy-6-phospho-D-gluconate = D-glyceraldehyde 3-phosphate + pyruvate</text>
        <dbReference type="Rhea" id="RHEA:17089"/>
        <dbReference type="ChEBI" id="CHEBI:15361"/>
        <dbReference type="ChEBI" id="CHEBI:57569"/>
        <dbReference type="ChEBI" id="CHEBI:59776"/>
        <dbReference type="EC" id="4.1.2.14"/>
    </reaction>
</comment>
<dbReference type="AlphaFoldDB" id="A0A9D9D8T0"/>
<dbReference type="Gene3D" id="3.20.20.70">
    <property type="entry name" value="Aldolase class I"/>
    <property type="match status" value="1"/>
</dbReference>
<evidence type="ECO:0000313" key="10">
    <source>
        <dbReference type="Proteomes" id="UP000823631"/>
    </source>
</evidence>